<dbReference type="InParanoid" id="A0A5J5EYW1"/>
<name>A0A5J5EYW1_9PEZI</name>
<proteinExistence type="predicted"/>
<evidence type="ECO:0000313" key="2">
    <source>
        <dbReference type="Proteomes" id="UP000326924"/>
    </source>
</evidence>
<gene>
    <name evidence="1" type="ORF">FN846DRAFT_889651</name>
</gene>
<comment type="caution">
    <text evidence="1">The sequence shown here is derived from an EMBL/GenBank/DDBJ whole genome shotgun (WGS) entry which is preliminary data.</text>
</comment>
<organism evidence="1 2">
    <name type="scientific">Sphaerosporella brunnea</name>
    <dbReference type="NCBI Taxonomy" id="1250544"/>
    <lineage>
        <taxon>Eukaryota</taxon>
        <taxon>Fungi</taxon>
        <taxon>Dikarya</taxon>
        <taxon>Ascomycota</taxon>
        <taxon>Pezizomycotina</taxon>
        <taxon>Pezizomycetes</taxon>
        <taxon>Pezizales</taxon>
        <taxon>Pyronemataceae</taxon>
        <taxon>Sphaerosporella</taxon>
    </lineage>
</organism>
<dbReference type="Proteomes" id="UP000326924">
    <property type="component" value="Unassembled WGS sequence"/>
</dbReference>
<reference evidence="1 2" key="1">
    <citation type="submission" date="2019-09" db="EMBL/GenBank/DDBJ databases">
        <title>Draft genome of the ectomycorrhizal ascomycete Sphaerosporella brunnea.</title>
        <authorList>
            <consortium name="DOE Joint Genome Institute"/>
            <person name="Benucci G.M."/>
            <person name="Marozzi G."/>
            <person name="Antonielli L."/>
            <person name="Sanchez S."/>
            <person name="Marco P."/>
            <person name="Wang X."/>
            <person name="Falini L.B."/>
            <person name="Barry K."/>
            <person name="Haridas S."/>
            <person name="Lipzen A."/>
            <person name="Labutti K."/>
            <person name="Grigoriev I.V."/>
            <person name="Murat C."/>
            <person name="Martin F."/>
            <person name="Albertini E."/>
            <person name="Donnini D."/>
            <person name="Bonito G."/>
        </authorList>
    </citation>
    <scope>NUCLEOTIDE SEQUENCE [LARGE SCALE GENOMIC DNA]</scope>
    <source>
        <strain evidence="1 2">Sb_GMNB300</strain>
    </source>
</reference>
<evidence type="ECO:0000313" key="1">
    <source>
        <dbReference type="EMBL" id="KAA8908058.1"/>
    </source>
</evidence>
<keyword evidence="2" id="KW-1185">Reference proteome</keyword>
<dbReference type="EMBL" id="VXIS01000072">
    <property type="protein sequence ID" value="KAA8908058.1"/>
    <property type="molecule type" value="Genomic_DNA"/>
</dbReference>
<dbReference type="AlphaFoldDB" id="A0A5J5EYW1"/>
<accession>A0A5J5EYW1</accession>
<sequence length="131" mass="14878">MTGVRDPSARLKRRGTCSKYAPRTHSKLSLKAHRRQTRHNYYCQGGEIYVAVRYGNEQALLLCPDQCHTPAALLKTECGVLARQSHVRILGARATQTKLTTSEKRNPQSADLLIMSIKMRSLRPSWSQFPR</sequence>
<protein>
    <submittedName>
        <fullName evidence="1">Uncharacterized protein</fullName>
    </submittedName>
</protein>